<feature type="domain" description="Nitroreductase" evidence="3">
    <location>
        <begin position="10"/>
        <end position="186"/>
    </location>
</feature>
<dbReference type="Gene3D" id="3.40.109.10">
    <property type="entry name" value="NADH Oxidase"/>
    <property type="match status" value="1"/>
</dbReference>
<organism evidence="4 5">
    <name type="scientific">Microcystis aeruginosa Sj</name>
    <dbReference type="NCBI Taxonomy" id="1979544"/>
    <lineage>
        <taxon>Bacteria</taxon>
        <taxon>Bacillati</taxon>
        <taxon>Cyanobacteriota</taxon>
        <taxon>Cyanophyceae</taxon>
        <taxon>Oscillatoriophycideae</taxon>
        <taxon>Chroococcales</taxon>
        <taxon>Microcystaceae</taxon>
        <taxon>Microcystis</taxon>
    </lineage>
</organism>
<dbReference type="SUPFAM" id="SSF55469">
    <property type="entry name" value="FMN-dependent nitroreductase-like"/>
    <property type="match status" value="1"/>
</dbReference>
<sequence length="220" mass="25203">MMNIAEIFQKRRSTRKFRTDAIPEEILAEIFRLGFQAPSSYNLQPWRFVVVREPENKAKLREFGFEQDKLVDAPVVLICCGDRQVNHRGYINQVIELGKQEGTISEKRAKFMHMAIPPFFQFKPCYQSPEAWSNRQVMIAVTYLMIAAQSLGVDSCPLEGFVAKPLREYFQIPDTVDVCCLLALGYADEPLSEYGGRFGTQKLCYGEIYGETFNLSPNHP</sequence>
<dbReference type="GO" id="GO:0016491">
    <property type="term" value="F:oxidoreductase activity"/>
    <property type="evidence" value="ECO:0007669"/>
    <property type="project" value="UniProtKB-KW"/>
</dbReference>
<reference evidence="4 5" key="1">
    <citation type="journal article" date="2018" name="Front. Microbiol.">
        <title>Adaptation of the Freshwater Bloom-Forming Cyanobacterium Microcystis aeruginosa to Brackish Water Is Driven by Recent Horizontal Transfer of Sucrose Genes.</title>
        <authorList>
            <person name="Tanabe Y."/>
            <person name="Hodoki Y."/>
            <person name="Sano T."/>
            <person name="Tada K."/>
            <person name="Watanabe M.M."/>
        </authorList>
    </citation>
    <scope>NUCLEOTIDE SEQUENCE [LARGE SCALE GENOMIC DNA]</scope>
    <source>
        <strain evidence="4 5">Sj</strain>
    </source>
</reference>
<dbReference type="EMBL" id="BDSG01000009">
    <property type="protein sequence ID" value="GBL09105.1"/>
    <property type="molecule type" value="Genomic_DNA"/>
</dbReference>
<dbReference type="InterPro" id="IPR029479">
    <property type="entry name" value="Nitroreductase"/>
</dbReference>
<evidence type="ECO:0000259" key="3">
    <source>
        <dbReference type="Pfam" id="PF00881"/>
    </source>
</evidence>
<evidence type="ECO:0000256" key="1">
    <source>
        <dbReference type="ARBA" id="ARBA00007118"/>
    </source>
</evidence>
<dbReference type="EC" id="1.6.99.3" evidence="4"/>
<comment type="similarity">
    <text evidence="1">Belongs to the nitroreductase family.</text>
</comment>
<dbReference type="PANTHER" id="PTHR43673:SF10">
    <property type="entry name" value="NADH DEHYDROGENASE_NAD(P)H NITROREDUCTASE XCC3605-RELATED"/>
    <property type="match status" value="1"/>
</dbReference>
<dbReference type="AlphaFoldDB" id="A0A2Z6UFC5"/>
<evidence type="ECO:0000313" key="4">
    <source>
        <dbReference type="EMBL" id="GBL09105.1"/>
    </source>
</evidence>
<keyword evidence="2 4" id="KW-0560">Oxidoreductase</keyword>
<name>A0A2Z6UFC5_MICAE</name>
<dbReference type="InterPro" id="IPR000415">
    <property type="entry name" value="Nitroreductase-like"/>
</dbReference>
<gene>
    <name evidence="4" type="primary">nox_1</name>
    <name evidence="4" type="ORF">MSj_00583</name>
</gene>
<evidence type="ECO:0000313" key="5">
    <source>
        <dbReference type="Proteomes" id="UP000248272"/>
    </source>
</evidence>
<evidence type="ECO:0000256" key="2">
    <source>
        <dbReference type="ARBA" id="ARBA00023002"/>
    </source>
</evidence>
<accession>A0A2Z6UFC5</accession>
<dbReference type="Pfam" id="PF00881">
    <property type="entry name" value="Nitroreductase"/>
    <property type="match status" value="1"/>
</dbReference>
<protein>
    <submittedName>
        <fullName evidence="4">NADH dehydrogenase</fullName>
        <ecNumber evidence="4">1.6.99.3</ecNumber>
    </submittedName>
</protein>
<proteinExistence type="inferred from homology"/>
<dbReference type="Proteomes" id="UP000248272">
    <property type="component" value="Unassembled WGS sequence"/>
</dbReference>
<comment type="caution">
    <text evidence="4">The sequence shown here is derived from an EMBL/GenBank/DDBJ whole genome shotgun (WGS) entry which is preliminary data.</text>
</comment>
<dbReference type="PANTHER" id="PTHR43673">
    <property type="entry name" value="NAD(P)H NITROREDUCTASE YDGI-RELATED"/>
    <property type="match status" value="1"/>
</dbReference>